<dbReference type="EMBL" id="MFFB01000007">
    <property type="protein sequence ID" value="OGE94873.1"/>
    <property type="molecule type" value="Genomic_DNA"/>
</dbReference>
<organism evidence="1 2">
    <name type="scientific">Candidatus Doudnabacteria bacterium RIFCSPLOWO2_01_FULL_44_21</name>
    <dbReference type="NCBI Taxonomy" id="1817841"/>
    <lineage>
        <taxon>Bacteria</taxon>
        <taxon>Candidatus Doudnaibacteriota</taxon>
    </lineage>
</organism>
<comment type="caution">
    <text evidence="1">The sequence shown here is derived from an EMBL/GenBank/DDBJ whole genome shotgun (WGS) entry which is preliminary data.</text>
</comment>
<name>A0A1F5PY82_9BACT</name>
<dbReference type="InterPro" id="IPR007817">
    <property type="entry name" value="Isocyanide_synthase_DIT1"/>
</dbReference>
<dbReference type="STRING" id="1817841.A3B10_03740"/>
<dbReference type="Pfam" id="PF05141">
    <property type="entry name" value="DIT1_PvcA"/>
    <property type="match status" value="1"/>
</dbReference>
<evidence type="ECO:0008006" key="3">
    <source>
        <dbReference type="Google" id="ProtNLM"/>
    </source>
</evidence>
<evidence type="ECO:0000313" key="1">
    <source>
        <dbReference type="EMBL" id="OGE94873.1"/>
    </source>
</evidence>
<reference evidence="1 2" key="1">
    <citation type="journal article" date="2016" name="Nat. Commun.">
        <title>Thousands of microbial genomes shed light on interconnected biogeochemical processes in an aquifer system.</title>
        <authorList>
            <person name="Anantharaman K."/>
            <person name="Brown C.T."/>
            <person name="Hug L.A."/>
            <person name="Sharon I."/>
            <person name="Castelle C.J."/>
            <person name="Probst A.J."/>
            <person name="Thomas B.C."/>
            <person name="Singh A."/>
            <person name="Wilkins M.J."/>
            <person name="Karaoz U."/>
            <person name="Brodie E.L."/>
            <person name="Williams K.H."/>
            <person name="Hubbard S.S."/>
            <person name="Banfield J.F."/>
        </authorList>
    </citation>
    <scope>NUCLEOTIDE SEQUENCE [LARGE SCALE GENOMIC DNA]</scope>
</reference>
<accession>A0A1F5PY82</accession>
<sequence length="373" mass="43137">MKSNQYVYPSLGFKNLSHSKDKYTIVGETIADFAYFKNLLEKIPKLKVNIKGSNIAAQVFSIFLSNQIIFGPKKFISEDRVEFLKQIRQFTDRNKALQFSFLGFPFKIPMPLKTKRTLPDMGEVLALHRLFLITQLIAKIYKPGGVINIFTEGAFADFANISETEARAYDKQLQILIYKFGYNKTLKIIPLARMKKTANFKSVFSQIYQENLLKFKRHEKGIMRAYQEAGQPIEKIVNTRMYDTETLKDVFNPKFKGATSQVTKIRNDIQKRGQAAFIKYLSFIQTKNKINFVEKTIGPNLPLSVSPKRGRLGIFPIDKKIEILAFHGVPLHYARRNEFDIQYLVDLQAMPVKVRLLYLKGDPERSPFCYEII</sequence>
<dbReference type="Proteomes" id="UP000177281">
    <property type="component" value="Unassembled WGS sequence"/>
</dbReference>
<protein>
    <recommendedName>
        <fullName evidence="3">Pyoverdine/dityrosine biosynthesis protein</fullName>
    </recommendedName>
</protein>
<proteinExistence type="predicted"/>
<dbReference type="PANTHER" id="PTHR37285:SF5">
    <property type="entry name" value="SPORE WALL MATURATION PROTEIN DIT1"/>
    <property type="match status" value="1"/>
</dbReference>
<evidence type="ECO:0000313" key="2">
    <source>
        <dbReference type="Proteomes" id="UP000177281"/>
    </source>
</evidence>
<gene>
    <name evidence="1" type="ORF">A3B10_03740</name>
</gene>
<dbReference type="AlphaFoldDB" id="A0A1F5PY82"/>
<dbReference type="PANTHER" id="PTHR37285">
    <property type="entry name" value="SPORE WALL MATURATION PROTEIN DIT1"/>
    <property type="match status" value="1"/>
</dbReference>